<dbReference type="OrthoDB" id="1429956at2759"/>
<evidence type="ECO:0000256" key="1">
    <source>
        <dbReference type="SAM" id="MobiDB-lite"/>
    </source>
</evidence>
<evidence type="ECO:0000313" key="3">
    <source>
        <dbReference type="Proteomes" id="UP000245207"/>
    </source>
</evidence>
<organism evidence="2 3">
    <name type="scientific">Artemisia annua</name>
    <name type="common">Sweet wormwood</name>
    <dbReference type="NCBI Taxonomy" id="35608"/>
    <lineage>
        <taxon>Eukaryota</taxon>
        <taxon>Viridiplantae</taxon>
        <taxon>Streptophyta</taxon>
        <taxon>Embryophyta</taxon>
        <taxon>Tracheophyta</taxon>
        <taxon>Spermatophyta</taxon>
        <taxon>Magnoliopsida</taxon>
        <taxon>eudicotyledons</taxon>
        <taxon>Gunneridae</taxon>
        <taxon>Pentapetalae</taxon>
        <taxon>asterids</taxon>
        <taxon>campanulids</taxon>
        <taxon>Asterales</taxon>
        <taxon>Asteraceae</taxon>
        <taxon>Asteroideae</taxon>
        <taxon>Anthemideae</taxon>
        <taxon>Artemisiinae</taxon>
        <taxon>Artemisia</taxon>
    </lineage>
</organism>
<reference evidence="2 3" key="1">
    <citation type="journal article" date="2018" name="Mol. Plant">
        <title>The genome of Artemisia annua provides insight into the evolution of Asteraceae family and artemisinin biosynthesis.</title>
        <authorList>
            <person name="Shen Q."/>
            <person name="Zhang L."/>
            <person name="Liao Z."/>
            <person name="Wang S."/>
            <person name="Yan T."/>
            <person name="Shi P."/>
            <person name="Liu M."/>
            <person name="Fu X."/>
            <person name="Pan Q."/>
            <person name="Wang Y."/>
            <person name="Lv Z."/>
            <person name="Lu X."/>
            <person name="Zhang F."/>
            <person name="Jiang W."/>
            <person name="Ma Y."/>
            <person name="Chen M."/>
            <person name="Hao X."/>
            <person name="Li L."/>
            <person name="Tang Y."/>
            <person name="Lv G."/>
            <person name="Zhou Y."/>
            <person name="Sun X."/>
            <person name="Brodelius P.E."/>
            <person name="Rose J.K.C."/>
            <person name="Tang K."/>
        </authorList>
    </citation>
    <scope>NUCLEOTIDE SEQUENCE [LARGE SCALE GENOMIC DNA]</scope>
    <source>
        <strain evidence="3">cv. Huhao1</strain>
        <tissue evidence="2">Leaf</tissue>
    </source>
</reference>
<feature type="region of interest" description="Disordered" evidence="1">
    <location>
        <begin position="1"/>
        <end position="34"/>
    </location>
</feature>
<protein>
    <submittedName>
        <fullName evidence="2">Transposase, Ptta/En/Spm</fullName>
    </submittedName>
</protein>
<proteinExistence type="predicted"/>
<gene>
    <name evidence="2" type="ORF">CTI12_AA079270</name>
</gene>
<dbReference type="EMBL" id="PKPP01000859">
    <property type="protein sequence ID" value="PWA87976.1"/>
    <property type="molecule type" value="Genomic_DNA"/>
</dbReference>
<dbReference type="Proteomes" id="UP000245207">
    <property type="component" value="Unassembled WGS sequence"/>
</dbReference>
<comment type="caution">
    <text evidence="2">The sequence shown here is derived from an EMBL/GenBank/DDBJ whole genome shotgun (WGS) entry which is preliminary data.</text>
</comment>
<evidence type="ECO:0000313" key="2">
    <source>
        <dbReference type="EMBL" id="PWA87976.1"/>
    </source>
</evidence>
<dbReference type="AlphaFoldDB" id="A0A2U1PQE5"/>
<sequence length="191" mass="22153">MARSTIERGSTSGSVCVREDESNAESSHARRRSNFINQAPCDQSKRKMITLDGGGFADADVSRVLTVILKNMFNGSWTTWKEVNETDRNELWVHFKHFFQWEVVSDVLVREVWEDSMKKRYPDIMSKARAESIKMAQLAGVQFDGSDFSLLKPYSPKWIESSYWEDMIDRVWNTAEWKTKSKSGRVKRRIG</sequence>
<keyword evidence="3" id="KW-1185">Reference proteome</keyword>
<name>A0A2U1PQE5_ARTAN</name>
<accession>A0A2U1PQE5</accession>